<dbReference type="GO" id="GO:0003723">
    <property type="term" value="F:RNA binding"/>
    <property type="evidence" value="ECO:0007669"/>
    <property type="project" value="UniProtKB-KW"/>
</dbReference>
<dbReference type="GO" id="GO:0005634">
    <property type="term" value="C:nucleus"/>
    <property type="evidence" value="ECO:0007669"/>
    <property type="project" value="UniProtKB-ARBA"/>
</dbReference>
<dbReference type="InterPro" id="IPR050951">
    <property type="entry name" value="Retrovirus_Pol_polyprotein"/>
</dbReference>
<evidence type="ECO:0000256" key="1">
    <source>
        <dbReference type="ARBA" id="ARBA00022884"/>
    </source>
</evidence>
<gene>
    <name evidence="3" type="ORF">O181_096755</name>
</gene>
<evidence type="ECO:0000313" key="3">
    <source>
        <dbReference type="EMBL" id="MBW0557040.1"/>
    </source>
</evidence>
<dbReference type="Gene3D" id="3.30.420.10">
    <property type="entry name" value="Ribonuclease H-like superfamily/Ribonuclease H"/>
    <property type="match status" value="1"/>
</dbReference>
<sequence length="133" mass="15331">MIQIQEPKSSWEIVYIDRVTALPQEGDRSFNACLVLVDRQMNAPIFLPCHKDNTAMETAIMIWNRVISHTGFFQNIISDEDSKITSALWTNLHNFFGTNLSFSTAYCPQKDSLAERKIQTLEYVIRRFCSHGL</sequence>
<feature type="domain" description="Integrase catalytic" evidence="2">
    <location>
        <begin position="3"/>
        <end position="133"/>
    </location>
</feature>
<dbReference type="PANTHER" id="PTHR37984">
    <property type="entry name" value="PROTEIN CBG26694"/>
    <property type="match status" value="1"/>
</dbReference>
<organism evidence="3 4">
    <name type="scientific">Austropuccinia psidii MF-1</name>
    <dbReference type="NCBI Taxonomy" id="1389203"/>
    <lineage>
        <taxon>Eukaryota</taxon>
        <taxon>Fungi</taxon>
        <taxon>Dikarya</taxon>
        <taxon>Basidiomycota</taxon>
        <taxon>Pucciniomycotina</taxon>
        <taxon>Pucciniomycetes</taxon>
        <taxon>Pucciniales</taxon>
        <taxon>Sphaerophragmiaceae</taxon>
        <taxon>Austropuccinia</taxon>
    </lineage>
</organism>
<keyword evidence="1" id="KW-0694">RNA-binding</keyword>
<accession>A0A9Q3J658</accession>
<dbReference type="Proteomes" id="UP000765509">
    <property type="component" value="Unassembled WGS sequence"/>
</dbReference>
<dbReference type="InterPro" id="IPR036397">
    <property type="entry name" value="RNaseH_sf"/>
</dbReference>
<comment type="caution">
    <text evidence="3">The sequence shown here is derived from an EMBL/GenBank/DDBJ whole genome shotgun (WGS) entry which is preliminary data.</text>
</comment>
<evidence type="ECO:0000259" key="2">
    <source>
        <dbReference type="PROSITE" id="PS50994"/>
    </source>
</evidence>
<dbReference type="InterPro" id="IPR001584">
    <property type="entry name" value="Integrase_cat-core"/>
</dbReference>
<proteinExistence type="predicted"/>
<dbReference type="PROSITE" id="PS50994">
    <property type="entry name" value="INTEGRASE"/>
    <property type="match status" value="1"/>
</dbReference>
<dbReference type="OrthoDB" id="2273864at2759"/>
<evidence type="ECO:0000313" key="4">
    <source>
        <dbReference type="Proteomes" id="UP000765509"/>
    </source>
</evidence>
<protein>
    <recommendedName>
        <fullName evidence="2">Integrase catalytic domain-containing protein</fullName>
    </recommendedName>
</protein>
<dbReference type="GO" id="GO:0015074">
    <property type="term" value="P:DNA integration"/>
    <property type="evidence" value="ECO:0007669"/>
    <property type="project" value="InterPro"/>
</dbReference>
<dbReference type="AlphaFoldDB" id="A0A9Q3J658"/>
<reference evidence="3" key="1">
    <citation type="submission" date="2021-03" db="EMBL/GenBank/DDBJ databases">
        <title>Draft genome sequence of rust myrtle Austropuccinia psidii MF-1, a brazilian biotype.</title>
        <authorList>
            <person name="Quecine M.C."/>
            <person name="Pachon D.M.R."/>
            <person name="Bonatelli M.L."/>
            <person name="Correr F.H."/>
            <person name="Franceschini L.M."/>
            <person name="Leite T.F."/>
            <person name="Margarido G.R.A."/>
            <person name="Almeida C.A."/>
            <person name="Ferrarezi J.A."/>
            <person name="Labate C.A."/>
        </authorList>
    </citation>
    <scope>NUCLEOTIDE SEQUENCE</scope>
    <source>
        <strain evidence="3">MF-1</strain>
    </source>
</reference>
<dbReference type="SUPFAM" id="SSF53098">
    <property type="entry name" value="Ribonuclease H-like"/>
    <property type="match status" value="1"/>
</dbReference>
<name>A0A9Q3J658_9BASI</name>
<dbReference type="EMBL" id="AVOT02064712">
    <property type="protein sequence ID" value="MBW0557040.1"/>
    <property type="molecule type" value="Genomic_DNA"/>
</dbReference>
<keyword evidence="4" id="KW-1185">Reference proteome</keyword>
<dbReference type="InterPro" id="IPR012337">
    <property type="entry name" value="RNaseH-like_sf"/>
</dbReference>
<dbReference type="PANTHER" id="PTHR37984:SF5">
    <property type="entry name" value="PROTEIN NYNRIN-LIKE"/>
    <property type="match status" value="1"/>
</dbReference>